<accession>A0A511AQH2</accession>
<dbReference type="InterPro" id="IPR019405">
    <property type="entry name" value="Lactonase_7-beta_prop"/>
</dbReference>
<dbReference type="GO" id="GO:0005829">
    <property type="term" value="C:cytosol"/>
    <property type="evidence" value="ECO:0007669"/>
    <property type="project" value="TreeGrafter"/>
</dbReference>
<evidence type="ECO:0000313" key="3">
    <source>
        <dbReference type="Proteomes" id="UP000321662"/>
    </source>
</evidence>
<reference evidence="2 3" key="1">
    <citation type="submission" date="2019-07" db="EMBL/GenBank/DDBJ databases">
        <title>Whole genome shotgun sequence of Alkalibacterium kapii NBRC 103247.</title>
        <authorList>
            <person name="Hosoyama A."/>
            <person name="Uohara A."/>
            <person name="Ohji S."/>
            <person name="Ichikawa N."/>
        </authorList>
    </citation>
    <scope>NUCLEOTIDE SEQUENCE [LARGE SCALE GENOMIC DNA]</scope>
    <source>
        <strain evidence="2 3">NBRC 103247</strain>
    </source>
</reference>
<protein>
    <recommendedName>
        <fullName evidence="4">6-phosphogluconolactonase</fullName>
    </recommendedName>
</protein>
<organism evidence="2 3">
    <name type="scientific">Alkalibacterium kapii</name>
    <dbReference type="NCBI Taxonomy" id="426704"/>
    <lineage>
        <taxon>Bacteria</taxon>
        <taxon>Bacillati</taxon>
        <taxon>Bacillota</taxon>
        <taxon>Bacilli</taxon>
        <taxon>Lactobacillales</taxon>
        <taxon>Carnobacteriaceae</taxon>
        <taxon>Alkalibacterium</taxon>
    </lineage>
</organism>
<dbReference type="SUPFAM" id="SSF51004">
    <property type="entry name" value="C-terminal (heme d1) domain of cytochrome cd1-nitrite reductase"/>
    <property type="match status" value="1"/>
</dbReference>
<name>A0A511AQH2_9LACT</name>
<evidence type="ECO:0008006" key="4">
    <source>
        <dbReference type="Google" id="ProtNLM"/>
    </source>
</evidence>
<evidence type="ECO:0000256" key="1">
    <source>
        <dbReference type="ARBA" id="ARBA00005564"/>
    </source>
</evidence>
<sequence length="349" mass="38783">MSQKILLGTYTKRKSNGIYSIELDKETKQLKQLKEEINVSTPTYLAGNNDYSLLFSIAKSPEGNGGIASYHYDKEKDAYTKIDGAFLEDSAPPCYIAYDESRQLVYTANYHRGDVSVYRTSPEGHLTLVDTDTHSGKSVHENQQSPHAHYFDMTPDGKFLVSCDLGSDEIIIYTLNEQDELSVYDAISVTPGTGPRHIVFHPNNRFAYVLGELSSDVIVFNYNNENGTLSSVQTISSIPQDHEGFNGAAAIRISSDGRFLYASNRGHDSIVIYKIAEDGTLSLVDYVPTEGVTPRDFNLDPSERFIVVGHQDSDNLTLFERSEADGMLTLLQKDVFAPEVVCVKFPSSE</sequence>
<dbReference type="FunFam" id="2.130.10.10:FF:000306">
    <property type="entry name" value="3-carboxymuconate cyclase"/>
    <property type="match status" value="1"/>
</dbReference>
<evidence type="ECO:0000313" key="2">
    <source>
        <dbReference type="EMBL" id="GEK90418.1"/>
    </source>
</evidence>
<gene>
    <name evidence="2" type="ORF">AKA01nite_00400</name>
</gene>
<dbReference type="OrthoDB" id="9790815at2"/>
<dbReference type="InterPro" id="IPR011048">
    <property type="entry name" value="Haem_d1_sf"/>
</dbReference>
<dbReference type="Gene3D" id="2.130.10.10">
    <property type="entry name" value="YVTN repeat-like/Quinoprotein amine dehydrogenase"/>
    <property type="match status" value="1"/>
</dbReference>
<dbReference type="InterPro" id="IPR015943">
    <property type="entry name" value="WD40/YVTN_repeat-like_dom_sf"/>
</dbReference>
<dbReference type="AlphaFoldDB" id="A0A511AQH2"/>
<comment type="caution">
    <text evidence="2">The sequence shown here is derived from an EMBL/GenBank/DDBJ whole genome shotgun (WGS) entry which is preliminary data.</text>
</comment>
<keyword evidence="3" id="KW-1185">Reference proteome</keyword>
<dbReference type="PANTHER" id="PTHR30344">
    <property type="entry name" value="6-PHOSPHOGLUCONOLACTONASE-RELATED"/>
    <property type="match status" value="1"/>
</dbReference>
<dbReference type="Proteomes" id="UP000321662">
    <property type="component" value="Unassembled WGS sequence"/>
</dbReference>
<comment type="similarity">
    <text evidence="1">Belongs to the cycloisomerase 2 family.</text>
</comment>
<dbReference type="GO" id="GO:0017057">
    <property type="term" value="F:6-phosphogluconolactonase activity"/>
    <property type="evidence" value="ECO:0007669"/>
    <property type="project" value="TreeGrafter"/>
</dbReference>
<dbReference type="InterPro" id="IPR050282">
    <property type="entry name" value="Cycloisomerase_2"/>
</dbReference>
<dbReference type="PANTHER" id="PTHR30344:SF1">
    <property type="entry name" value="6-PHOSPHOGLUCONOLACTONASE"/>
    <property type="match status" value="1"/>
</dbReference>
<dbReference type="RefSeq" id="WP_146922613.1">
    <property type="nucleotide sequence ID" value="NZ_BJUY01000001.1"/>
</dbReference>
<dbReference type="EMBL" id="BJUY01000001">
    <property type="protein sequence ID" value="GEK90418.1"/>
    <property type="molecule type" value="Genomic_DNA"/>
</dbReference>
<dbReference type="Pfam" id="PF10282">
    <property type="entry name" value="Lactonase"/>
    <property type="match status" value="1"/>
</dbReference>
<proteinExistence type="inferred from homology"/>